<protein>
    <submittedName>
        <fullName evidence="2">Protein kinase domain-containing protein</fullName>
    </submittedName>
</protein>
<proteinExistence type="predicted"/>
<organism evidence="1 2">
    <name type="scientific">Rhabditophanes sp. KR3021</name>
    <dbReference type="NCBI Taxonomy" id="114890"/>
    <lineage>
        <taxon>Eukaryota</taxon>
        <taxon>Metazoa</taxon>
        <taxon>Ecdysozoa</taxon>
        <taxon>Nematoda</taxon>
        <taxon>Chromadorea</taxon>
        <taxon>Rhabditida</taxon>
        <taxon>Tylenchina</taxon>
        <taxon>Panagrolaimomorpha</taxon>
        <taxon>Strongyloidoidea</taxon>
        <taxon>Alloionematidae</taxon>
        <taxon>Rhabditophanes</taxon>
    </lineage>
</organism>
<evidence type="ECO:0000313" key="1">
    <source>
        <dbReference type="Proteomes" id="UP000095286"/>
    </source>
</evidence>
<dbReference type="WBParaSite" id="RSKR_0000321200.1">
    <property type="protein sequence ID" value="RSKR_0000321200.1"/>
    <property type="gene ID" value="RSKR_0000321200"/>
</dbReference>
<sequence length="124" mass="14039">MHQSCSQSIEGTKVERTEFMKEFTLINKFEHPNIVKIFDLTPMMMVLELCSNGSLNSYLKNKMPPKHLQKYVANAARGMCYLATRHVIHRDIALRNLLVGSNDDVKISDFGLSVVSTVPIKAKD</sequence>
<dbReference type="Proteomes" id="UP000095286">
    <property type="component" value="Unplaced"/>
</dbReference>
<accession>A0AC35TR59</accession>
<name>A0AC35TR59_9BILA</name>
<evidence type="ECO:0000313" key="2">
    <source>
        <dbReference type="WBParaSite" id="RSKR_0000321200.1"/>
    </source>
</evidence>
<reference evidence="2" key="1">
    <citation type="submission" date="2016-11" db="UniProtKB">
        <authorList>
            <consortium name="WormBaseParasite"/>
        </authorList>
    </citation>
    <scope>IDENTIFICATION</scope>
    <source>
        <strain evidence="2">KR3021</strain>
    </source>
</reference>